<evidence type="ECO:0000313" key="2">
    <source>
        <dbReference type="EMBL" id="GGE08651.1"/>
    </source>
</evidence>
<feature type="transmembrane region" description="Helical" evidence="1">
    <location>
        <begin position="7"/>
        <end position="31"/>
    </location>
</feature>
<dbReference type="Proteomes" id="UP000644699">
    <property type="component" value="Unassembled WGS sequence"/>
</dbReference>
<keyword evidence="3" id="KW-1185">Reference proteome</keyword>
<keyword evidence="1" id="KW-0812">Transmembrane</keyword>
<feature type="transmembrane region" description="Helical" evidence="1">
    <location>
        <begin position="51"/>
        <end position="69"/>
    </location>
</feature>
<organism evidence="2 3">
    <name type="scientific">Aureimonas endophytica</name>
    <dbReference type="NCBI Taxonomy" id="2027858"/>
    <lineage>
        <taxon>Bacteria</taxon>
        <taxon>Pseudomonadati</taxon>
        <taxon>Pseudomonadota</taxon>
        <taxon>Alphaproteobacteria</taxon>
        <taxon>Hyphomicrobiales</taxon>
        <taxon>Aurantimonadaceae</taxon>
        <taxon>Aureimonas</taxon>
    </lineage>
</organism>
<dbReference type="EMBL" id="BMIQ01000004">
    <property type="protein sequence ID" value="GGE08651.1"/>
    <property type="molecule type" value="Genomic_DNA"/>
</dbReference>
<name>A0A916ZQ67_9HYPH</name>
<proteinExistence type="predicted"/>
<evidence type="ECO:0000313" key="3">
    <source>
        <dbReference type="Proteomes" id="UP000644699"/>
    </source>
</evidence>
<reference evidence="2" key="2">
    <citation type="submission" date="2020-09" db="EMBL/GenBank/DDBJ databases">
        <authorList>
            <person name="Sun Q."/>
            <person name="Zhou Y."/>
        </authorList>
    </citation>
    <scope>NUCLEOTIDE SEQUENCE</scope>
    <source>
        <strain evidence="2">CGMCC 1.15367</strain>
    </source>
</reference>
<gene>
    <name evidence="2" type="ORF">GCM10011390_29690</name>
</gene>
<feature type="transmembrane region" description="Helical" evidence="1">
    <location>
        <begin position="81"/>
        <end position="100"/>
    </location>
</feature>
<accession>A0A916ZQ67</accession>
<dbReference type="RefSeq" id="WP_188909757.1">
    <property type="nucleotide sequence ID" value="NZ_BMIQ01000004.1"/>
</dbReference>
<evidence type="ECO:0000256" key="1">
    <source>
        <dbReference type="SAM" id="Phobius"/>
    </source>
</evidence>
<sequence>MLTVLRLLFVIPLGFVAACLAAAGVLIGPFLGPLPAWSDDPLYLIELGTAFAIQAMQVGSVAFLPWLGFVAVTELLGLSSLILHVLAGLGGAFAVLRLAYDSAPPSEGVRNAVLVAGLAFALLYWLLAGHGAGGWRAAFQRDEARRIETAKPEKTEAKT</sequence>
<dbReference type="AlphaFoldDB" id="A0A916ZQ67"/>
<comment type="caution">
    <text evidence="2">The sequence shown here is derived from an EMBL/GenBank/DDBJ whole genome shotgun (WGS) entry which is preliminary data.</text>
</comment>
<keyword evidence="1" id="KW-0472">Membrane</keyword>
<feature type="transmembrane region" description="Helical" evidence="1">
    <location>
        <begin position="112"/>
        <end position="135"/>
    </location>
</feature>
<protein>
    <submittedName>
        <fullName evidence="2">Uncharacterized protein</fullName>
    </submittedName>
</protein>
<dbReference type="PROSITE" id="PS51257">
    <property type="entry name" value="PROKAR_LIPOPROTEIN"/>
    <property type="match status" value="1"/>
</dbReference>
<keyword evidence="1" id="KW-1133">Transmembrane helix</keyword>
<reference evidence="2" key="1">
    <citation type="journal article" date="2014" name="Int. J. Syst. Evol. Microbiol.">
        <title>Complete genome sequence of Corynebacterium casei LMG S-19264T (=DSM 44701T), isolated from a smear-ripened cheese.</title>
        <authorList>
            <consortium name="US DOE Joint Genome Institute (JGI-PGF)"/>
            <person name="Walter F."/>
            <person name="Albersmeier A."/>
            <person name="Kalinowski J."/>
            <person name="Ruckert C."/>
        </authorList>
    </citation>
    <scope>NUCLEOTIDE SEQUENCE</scope>
    <source>
        <strain evidence="2">CGMCC 1.15367</strain>
    </source>
</reference>